<proteinExistence type="predicted"/>
<sequence>MEANAFHAEVLFSLASAAATLRPGCDISVYSHDYWGAGALLREELGVECSYGPLTDLRDAVLIGDRRGSFDAVLIGTYPLPDERILRLAFAASARVLALVHDIGFFDDTDRVAALLRDHEGLHLAHAGVAPAEAVAELPAELRRRVSRFFPVFRTPPAGADPLRTPPADRSGVVVPGRMEFSRRDYPTALRLAAEAGVPLTLLGQADDEGRRRVRAAIEASGIPGRLLTVLANPGFPAFYRALDASRYVAVMTVNPEYLHGKLTAAAGWALSCGVPMLTHQDDYDHYTAADPLFADCMVRFRPDAPAGHPEHWGTVVRDTPPGDYARLCARTAAVRDALLAQNARLIQGMCGTSGR</sequence>
<evidence type="ECO:0000313" key="1">
    <source>
        <dbReference type="EMBL" id="GHH87248.1"/>
    </source>
</evidence>
<name>A0A919GMC9_9ACTN</name>
<gene>
    <name evidence="1" type="ORF">GCM10018793_62380</name>
</gene>
<evidence type="ECO:0000313" key="2">
    <source>
        <dbReference type="Proteomes" id="UP000603708"/>
    </source>
</evidence>
<dbReference type="Proteomes" id="UP000603708">
    <property type="component" value="Unassembled WGS sequence"/>
</dbReference>
<reference evidence="1" key="2">
    <citation type="submission" date="2020-09" db="EMBL/GenBank/DDBJ databases">
        <authorList>
            <person name="Sun Q."/>
            <person name="Ohkuma M."/>
        </authorList>
    </citation>
    <scope>NUCLEOTIDE SEQUENCE</scope>
    <source>
        <strain evidence="1">JCM 5069</strain>
    </source>
</reference>
<organism evidence="1 2">
    <name type="scientific">Streptomyces sulfonofaciens</name>
    <dbReference type="NCBI Taxonomy" id="68272"/>
    <lineage>
        <taxon>Bacteria</taxon>
        <taxon>Bacillati</taxon>
        <taxon>Actinomycetota</taxon>
        <taxon>Actinomycetes</taxon>
        <taxon>Kitasatosporales</taxon>
        <taxon>Streptomycetaceae</taxon>
        <taxon>Streptomyces</taxon>
    </lineage>
</organism>
<keyword evidence="2" id="KW-1185">Reference proteome</keyword>
<protein>
    <recommendedName>
        <fullName evidence="3">Glycosyltransferase</fullName>
    </recommendedName>
</protein>
<dbReference type="EMBL" id="BNCD01000026">
    <property type="protein sequence ID" value="GHH87248.1"/>
    <property type="molecule type" value="Genomic_DNA"/>
</dbReference>
<accession>A0A919GMC9</accession>
<reference evidence="1" key="1">
    <citation type="journal article" date="2014" name="Int. J. Syst. Evol. Microbiol.">
        <title>Complete genome sequence of Corynebacterium casei LMG S-19264T (=DSM 44701T), isolated from a smear-ripened cheese.</title>
        <authorList>
            <consortium name="US DOE Joint Genome Institute (JGI-PGF)"/>
            <person name="Walter F."/>
            <person name="Albersmeier A."/>
            <person name="Kalinowski J."/>
            <person name="Ruckert C."/>
        </authorList>
    </citation>
    <scope>NUCLEOTIDE SEQUENCE</scope>
    <source>
        <strain evidence="1">JCM 5069</strain>
    </source>
</reference>
<dbReference type="AlphaFoldDB" id="A0A919GMC9"/>
<evidence type="ECO:0008006" key="3">
    <source>
        <dbReference type="Google" id="ProtNLM"/>
    </source>
</evidence>
<comment type="caution">
    <text evidence="1">The sequence shown here is derived from an EMBL/GenBank/DDBJ whole genome shotgun (WGS) entry which is preliminary data.</text>
</comment>